<evidence type="ECO:0000313" key="2">
    <source>
        <dbReference type="Proteomes" id="UP000799757"/>
    </source>
</evidence>
<accession>A0A6A6XDZ5</accession>
<evidence type="ECO:0008006" key="3">
    <source>
        <dbReference type="Google" id="ProtNLM"/>
    </source>
</evidence>
<proteinExistence type="predicted"/>
<sequence>MFNEIAPHVVSCAEFMALNLGKERLEWLFARRLFTKEGFTRALEDMVNINQHGGDFHTKTIFGDEMKIIYTHPPELKLNRLAYQSIIITPIPAWGKSRELNLIPDLIIVYSDLPMLLSTQPKRIRICATKLDAVQDLQDIVAHLEQYASQMEQVNSVIGFGLGSLKYDPGRDTDLESHFARNFLQHIAALVIWETLKKEQNNNDIRLCVQDPGYCISCRAYLSEEYNFFLFSDPTGFTYIDGNTFIVTKSPSIPVRIIATDVAEPYGGPARMLCDVIADDGMNEGDIADPSSPRCWDYKQKSISVELDDTEAMFTYHVLRRHATVFGKIGLYLKKKELYF</sequence>
<reference evidence="1" key="1">
    <citation type="journal article" date="2020" name="Stud. Mycol.">
        <title>101 Dothideomycetes genomes: a test case for predicting lifestyles and emergence of pathogens.</title>
        <authorList>
            <person name="Haridas S."/>
            <person name="Albert R."/>
            <person name="Binder M."/>
            <person name="Bloem J."/>
            <person name="Labutti K."/>
            <person name="Salamov A."/>
            <person name="Andreopoulos B."/>
            <person name="Baker S."/>
            <person name="Barry K."/>
            <person name="Bills G."/>
            <person name="Bluhm B."/>
            <person name="Cannon C."/>
            <person name="Castanera R."/>
            <person name="Culley D."/>
            <person name="Daum C."/>
            <person name="Ezra D."/>
            <person name="Gonzalez J."/>
            <person name="Henrissat B."/>
            <person name="Kuo A."/>
            <person name="Liang C."/>
            <person name="Lipzen A."/>
            <person name="Lutzoni F."/>
            <person name="Magnuson J."/>
            <person name="Mondo S."/>
            <person name="Nolan M."/>
            <person name="Ohm R."/>
            <person name="Pangilinan J."/>
            <person name="Park H.-J."/>
            <person name="Ramirez L."/>
            <person name="Alfaro M."/>
            <person name="Sun H."/>
            <person name="Tritt A."/>
            <person name="Yoshinaga Y."/>
            <person name="Zwiers L.-H."/>
            <person name="Turgeon B."/>
            <person name="Goodwin S."/>
            <person name="Spatafora J."/>
            <person name="Crous P."/>
            <person name="Grigoriev I."/>
        </authorList>
    </citation>
    <scope>NUCLEOTIDE SEQUENCE</scope>
    <source>
        <strain evidence="1">CBS 109.77</strain>
    </source>
</reference>
<dbReference type="AlphaFoldDB" id="A0A6A6XDZ5"/>
<gene>
    <name evidence="1" type="ORF">K505DRAFT_336897</name>
</gene>
<organism evidence="1 2">
    <name type="scientific">Melanomma pulvis-pyrius CBS 109.77</name>
    <dbReference type="NCBI Taxonomy" id="1314802"/>
    <lineage>
        <taxon>Eukaryota</taxon>
        <taxon>Fungi</taxon>
        <taxon>Dikarya</taxon>
        <taxon>Ascomycota</taxon>
        <taxon>Pezizomycotina</taxon>
        <taxon>Dothideomycetes</taxon>
        <taxon>Pleosporomycetidae</taxon>
        <taxon>Pleosporales</taxon>
        <taxon>Melanommataceae</taxon>
        <taxon>Melanomma</taxon>
    </lineage>
</organism>
<dbReference type="PANTHER" id="PTHR42080:SF1">
    <property type="entry name" value="SRR1-LIKE DOMAIN-CONTAINING PROTEIN"/>
    <property type="match status" value="1"/>
</dbReference>
<protein>
    <recommendedName>
        <fullName evidence="3">SRR1-like domain-containing protein</fullName>
    </recommendedName>
</protein>
<evidence type="ECO:0000313" key="1">
    <source>
        <dbReference type="EMBL" id="KAF2794498.1"/>
    </source>
</evidence>
<dbReference type="OrthoDB" id="5230585at2759"/>
<dbReference type="Proteomes" id="UP000799757">
    <property type="component" value="Unassembled WGS sequence"/>
</dbReference>
<dbReference type="PANTHER" id="PTHR42080">
    <property type="entry name" value="SRR1 DOMAIN-CONTAINING PROTEIN"/>
    <property type="match status" value="1"/>
</dbReference>
<name>A0A6A6XDZ5_9PLEO</name>
<dbReference type="EMBL" id="MU001889">
    <property type="protein sequence ID" value="KAF2794498.1"/>
    <property type="molecule type" value="Genomic_DNA"/>
</dbReference>
<keyword evidence="2" id="KW-1185">Reference proteome</keyword>